<feature type="region of interest" description="Disordered" evidence="1">
    <location>
        <begin position="119"/>
        <end position="138"/>
    </location>
</feature>
<reference evidence="3" key="1">
    <citation type="journal article" date="2019" name="Int. J. Syst. Evol. Microbiol.">
        <title>The Global Catalogue of Microorganisms (GCM) 10K type strain sequencing project: providing services to taxonomists for standard genome sequencing and annotation.</title>
        <authorList>
            <consortium name="The Broad Institute Genomics Platform"/>
            <consortium name="The Broad Institute Genome Sequencing Center for Infectious Disease"/>
            <person name="Wu L."/>
            <person name="Ma J."/>
        </authorList>
    </citation>
    <scope>NUCLEOTIDE SEQUENCE [LARGE SCALE GENOMIC DNA]</scope>
    <source>
        <strain evidence="3">JCM 6833</strain>
    </source>
</reference>
<name>A0ABP6D5R8_9ACTN</name>
<evidence type="ECO:0000256" key="1">
    <source>
        <dbReference type="SAM" id="MobiDB-lite"/>
    </source>
</evidence>
<comment type="caution">
    <text evidence="2">The sequence shown here is derived from an EMBL/GenBank/DDBJ whole genome shotgun (WGS) entry which is preliminary data.</text>
</comment>
<keyword evidence="3" id="KW-1185">Reference proteome</keyword>
<gene>
    <name evidence="2" type="ORF">GCM10010411_85080</name>
</gene>
<dbReference type="EMBL" id="BAAATD010000017">
    <property type="protein sequence ID" value="GAA2633467.1"/>
    <property type="molecule type" value="Genomic_DNA"/>
</dbReference>
<dbReference type="Proteomes" id="UP001501509">
    <property type="component" value="Unassembled WGS sequence"/>
</dbReference>
<proteinExistence type="predicted"/>
<evidence type="ECO:0000313" key="3">
    <source>
        <dbReference type="Proteomes" id="UP001501509"/>
    </source>
</evidence>
<sequence length="138" mass="15619">MRISRPQPSVMVFPMEAEHPLVRQVFPELVTELVALLEGEGERELALCAWDLRLVAGCGCGDDFCQSFRTEVHPQGQPYGPGHRCVPLTPSNGMLNLDVVNGRIMFVEVIDRPPLRYRRRAEPETPSPWSPQFNRPQP</sequence>
<protein>
    <submittedName>
        <fullName evidence="2">Uncharacterized protein</fullName>
    </submittedName>
</protein>
<accession>A0ABP6D5R8</accession>
<organism evidence="2 3">
    <name type="scientific">Actinomadura fulvescens</name>
    <dbReference type="NCBI Taxonomy" id="46160"/>
    <lineage>
        <taxon>Bacteria</taxon>
        <taxon>Bacillati</taxon>
        <taxon>Actinomycetota</taxon>
        <taxon>Actinomycetes</taxon>
        <taxon>Streptosporangiales</taxon>
        <taxon>Thermomonosporaceae</taxon>
        <taxon>Actinomadura</taxon>
    </lineage>
</organism>
<evidence type="ECO:0000313" key="2">
    <source>
        <dbReference type="EMBL" id="GAA2633467.1"/>
    </source>
</evidence>